<keyword evidence="2" id="KW-1185">Reference proteome</keyword>
<dbReference type="EMBL" id="JAAMPC010000012">
    <property type="protein sequence ID" value="KAG2273558.1"/>
    <property type="molecule type" value="Genomic_DNA"/>
</dbReference>
<dbReference type="OrthoDB" id="1024792at2759"/>
<dbReference type="AlphaFoldDB" id="A0A8X7QTS3"/>
<proteinExistence type="predicted"/>
<dbReference type="Proteomes" id="UP000886595">
    <property type="component" value="Unassembled WGS sequence"/>
</dbReference>
<accession>A0A8X7QTS3</accession>
<sequence>MESVAIPEHLIKLLPVAEPGIFDLVGYVISAVEGNPYQSVFYNGIIEVVNQGKMWRGMDVLIFNGWHWWDYMEDGNRLYKDMNRLIAYYKGMTT</sequence>
<evidence type="ECO:0000313" key="1">
    <source>
        <dbReference type="EMBL" id="KAG2273558.1"/>
    </source>
</evidence>
<gene>
    <name evidence="1" type="ORF">Bca52824_056113</name>
</gene>
<reference evidence="1 2" key="1">
    <citation type="submission" date="2020-02" db="EMBL/GenBank/DDBJ databases">
        <authorList>
            <person name="Ma Q."/>
            <person name="Huang Y."/>
            <person name="Song X."/>
            <person name="Pei D."/>
        </authorList>
    </citation>
    <scope>NUCLEOTIDE SEQUENCE [LARGE SCALE GENOMIC DNA]</scope>
    <source>
        <strain evidence="1">Sxm20200214</strain>
        <tissue evidence="1">Leaf</tissue>
    </source>
</reference>
<protein>
    <submittedName>
        <fullName evidence="1">Uncharacterized protein</fullName>
    </submittedName>
</protein>
<comment type="caution">
    <text evidence="1">The sequence shown here is derived from an EMBL/GenBank/DDBJ whole genome shotgun (WGS) entry which is preliminary data.</text>
</comment>
<name>A0A8X7QTS3_BRACI</name>
<evidence type="ECO:0000313" key="2">
    <source>
        <dbReference type="Proteomes" id="UP000886595"/>
    </source>
</evidence>
<organism evidence="1 2">
    <name type="scientific">Brassica carinata</name>
    <name type="common">Ethiopian mustard</name>
    <name type="synonym">Abyssinian cabbage</name>
    <dbReference type="NCBI Taxonomy" id="52824"/>
    <lineage>
        <taxon>Eukaryota</taxon>
        <taxon>Viridiplantae</taxon>
        <taxon>Streptophyta</taxon>
        <taxon>Embryophyta</taxon>
        <taxon>Tracheophyta</taxon>
        <taxon>Spermatophyta</taxon>
        <taxon>Magnoliopsida</taxon>
        <taxon>eudicotyledons</taxon>
        <taxon>Gunneridae</taxon>
        <taxon>Pentapetalae</taxon>
        <taxon>rosids</taxon>
        <taxon>malvids</taxon>
        <taxon>Brassicales</taxon>
        <taxon>Brassicaceae</taxon>
        <taxon>Brassiceae</taxon>
        <taxon>Brassica</taxon>
    </lineage>
</organism>